<proteinExistence type="predicted"/>
<evidence type="ECO:0000256" key="1">
    <source>
        <dbReference type="ARBA" id="ARBA00022612"/>
    </source>
</evidence>
<dbReference type="Gene3D" id="3.40.50.300">
    <property type="entry name" value="P-loop containing nucleotide triphosphate hydrolases"/>
    <property type="match status" value="1"/>
</dbReference>
<evidence type="ECO:0000313" key="3">
    <source>
        <dbReference type="EMBL" id="ALF47778.1"/>
    </source>
</evidence>
<dbReference type="GeneID" id="28662780"/>
<dbReference type="Pfam" id="PF17289">
    <property type="entry name" value="Terminase_6C"/>
    <property type="match status" value="1"/>
</dbReference>
<dbReference type="RefSeq" id="WP_054196757.1">
    <property type="nucleotide sequence ID" value="NZ_CP012541.1"/>
</dbReference>
<keyword evidence="1" id="KW-1188">Viral release from host cell</keyword>
<dbReference type="Gene3D" id="3.30.420.240">
    <property type="match status" value="1"/>
</dbReference>
<dbReference type="Pfam" id="PF03237">
    <property type="entry name" value="Terminase_6N"/>
    <property type="match status" value="1"/>
</dbReference>
<protein>
    <submittedName>
        <fullName evidence="3">Terminase domain protein</fullName>
    </submittedName>
</protein>
<reference evidence="4" key="1">
    <citation type="submission" date="2015-08" db="EMBL/GenBank/DDBJ databases">
        <title>Comparative genomics of the Campylobacter concisus group.</title>
        <authorList>
            <person name="Miller W.G."/>
            <person name="Yee E."/>
            <person name="Chapman M.H."/>
            <person name="Huynh S."/>
            <person name="Bono J.L."/>
            <person name="On S.L.W."/>
            <person name="St Leger J."/>
            <person name="Foster G."/>
            <person name="Parker C.T."/>
        </authorList>
    </citation>
    <scope>NUCLEOTIDE SEQUENCE [LARGE SCALE GENOMIC DNA]</scope>
    <source>
        <strain evidence="4">ATCC 33237</strain>
    </source>
</reference>
<feature type="domain" description="Terminase large subunit gp17-like C-terminal" evidence="2">
    <location>
        <begin position="356"/>
        <end position="504"/>
    </location>
</feature>
<dbReference type="AlphaFoldDB" id="A0A0M3V2E5"/>
<dbReference type="Proteomes" id="UP000066049">
    <property type="component" value="Chromosome"/>
</dbReference>
<dbReference type="KEGG" id="ccoc:CCON33237_1104"/>
<name>A0A0M3V2E5_9BACT</name>
<dbReference type="SUPFAM" id="SSF46689">
    <property type="entry name" value="Homeodomain-like"/>
    <property type="match status" value="1"/>
</dbReference>
<dbReference type="InterPro" id="IPR035421">
    <property type="entry name" value="Terminase_6C"/>
</dbReference>
<organism evidence="3 4">
    <name type="scientific">Campylobacter concisus</name>
    <dbReference type="NCBI Taxonomy" id="199"/>
    <lineage>
        <taxon>Bacteria</taxon>
        <taxon>Pseudomonadati</taxon>
        <taxon>Campylobacterota</taxon>
        <taxon>Epsilonproteobacteria</taxon>
        <taxon>Campylobacterales</taxon>
        <taxon>Campylobacteraceae</taxon>
        <taxon>Campylobacter</taxon>
    </lineage>
</organism>
<gene>
    <name evidence="3" type="ORF">CCON33237_1104</name>
</gene>
<evidence type="ECO:0000259" key="2">
    <source>
        <dbReference type="Pfam" id="PF17289"/>
    </source>
</evidence>
<dbReference type="InterPro" id="IPR027417">
    <property type="entry name" value="P-loop_NTPase"/>
</dbReference>
<sequence>MAYNEEFKKECINLLKSGVSSVLVSKQMNVSRPTLQKWLEQANDEFSLDDGVKALKKQVECLSKKKKLVPDETAQLADLIVALNKIESKSKAAKEQKAYVLPPVSLDKSAKILRDEIVKDGELFAYQKEFLQSDAQFRIVLKSRQIGFSYVAAADALIGAVGGRNQLFLSASEEQALILMRYLKLWSDRFGVALAKDSETEIKLENGAIIKALAHNFRTVQGFTGDIWMDEFAWYPNPKKIWHAFVPSIGAVKGRLTILSTPFEEKSLFHELYFDEQKYKMFKRFHVDIYRAMGDGLEFDLETMKALFDADTWASAYECVFIDDESSLLSITLIKSCIDEKLSYFSPNSNTPLLCGYDIGRVSDRSTLASVINSDDTYTLAMLNVLAKASFKEQEDVLSSHLRSYPLATLDMDKTGIGLNLTETMHAKFKSRVNGVYFTAGTKEQMALNLKKLFEDKKISIPNDPLLISDLHAIKRTAGTKSFKYDAKRNEYGHADRFWALALACRKIEAVVKRKGGGAVIL</sequence>
<accession>A0A0M3V2E5</accession>
<dbReference type="EMBL" id="CP012541">
    <property type="protein sequence ID" value="ALF47778.1"/>
    <property type="molecule type" value="Genomic_DNA"/>
</dbReference>
<dbReference type="PATRIC" id="fig|199.248.peg.1144"/>
<evidence type="ECO:0000313" key="4">
    <source>
        <dbReference type="Proteomes" id="UP000066049"/>
    </source>
</evidence>
<dbReference type="InterPro" id="IPR009057">
    <property type="entry name" value="Homeodomain-like_sf"/>
</dbReference>